<evidence type="ECO:0000313" key="1">
    <source>
        <dbReference type="EMBL" id="KRY74636.1"/>
    </source>
</evidence>
<reference evidence="3 4" key="1">
    <citation type="submission" date="2015-01" db="EMBL/GenBank/DDBJ databases">
        <title>Evolution of Trichinella species and genotypes.</title>
        <authorList>
            <person name="Korhonen P.K."/>
            <person name="Edoardo P."/>
            <person name="Giuseppe L.R."/>
            <person name="Gasser R.B."/>
        </authorList>
    </citation>
    <scope>NUCLEOTIDE SEQUENCE [LARGE SCALE GENOMIC DNA]</scope>
    <source>
        <strain evidence="1">ISS13</strain>
        <strain evidence="2">ISS588</strain>
    </source>
</reference>
<organism evidence="2 4">
    <name type="scientific">Trichinella pseudospiralis</name>
    <name type="common">Parasitic roundworm</name>
    <dbReference type="NCBI Taxonomy" id="6337"/>
    <lineage>
        <taxon>Eukaryota</taxon>
        <taxon>Metazoa</taxon>
        <taxon>Ecdysozoa</taxon>
        <taxon>Nematoda</taxon>
        <taxon>Enoplea</taxon>
        <taxon>Dorylaimia</taxon>
        <taxon>Trichinellida</taxon>
        <taxon>Trichinellidae</taxon>
        <taxon>Trichinella</taxon>
    </lineage>
</organism>
<comment type="caution">
    <text evidence="2">The sequence shown here is derived from an EMBL/GenBank/DDBJ whole genome shotgun (WGS) entry which is preliminary data.</text>
</comment>
<protein>
    <submittedName>
        <fullName evidence="2">Uncharacterized protein</fullName>
    </submittedName>
</protein>
<gene>
    <name evidence="1" type="ORF">T4A_1632</name>
    <name evidence="2" type="ORF">T4B_1646</name>
</gene>
<dbReference type="EMBL" id="JYDR01000023">
    <property type="protein sequence ID" value="KRY74636.1"/>
    <property type="molecule type" value="Genomic_DNA"/>
</dbReference>
<proteinExistence type="predicted"/>
<dbReference type="EMBL" id="JYDS01000155">
    <property type="protein sequence ID" value="KRZ23062.1"/>
    <property type="molecule type" value="Genomic_DNA"/>
</dbReference>
<evidence type="ECO:0000313" key="2">
    <source>
        <dbReference type="EMBL" id="KRZ23062.1"/>
    </source>
</evidence>
<dbReference type="Proteomes" id="UP000054632">
    <property type="component" value="Unassembled WGS sequence"/>
</dbReference>
<dbReference type="Proteomes" id="UP000054805">
    <property type="component" value="Unassembled WGS sequence"/>
</dbReference>
<evidence type="ECO:0000313" key="4">
    <source>
        <dbReference type="Proteomes" id="UP000054805"/>
    </source>
</evidence>
<sequence>MEIVSHVCVTAQDKILSLTTLSTVVPPHLRDVGSDGTANVEFMRTLAALTYNPRPRCIIILLYKSLPEVDGLSGAYF</sequence>
<accession>A0A0V1IJU6</accession>
<evidence type="ECO:0000313" key="3">
    <source>
        <dbReference type="Proteomes" id="UP000054632"/>
    </source>
</evidence>
<dbReference type="AlphaFoldDB" id="A0A0V1IJU6"/>
<keyword evidence="4" id="KW-1185">Reference proteome</keyword>
<name>A0A0V1IJU6_TRIPS</name>